<dbReference type="Proteomes" id="UP001054902">
    <property type="component" value="Unassembled WGS sequence"/>
</dbReference>
<feature type="transmembrane region" description="Helical" evidence="9">
    <location>
        <begin position="268"/>
        <end position="284"/>
    </location>
</feature>
<protein>
    <submittedName>
        <fullName evidence="10">Uncharacterized protein</fullName>
    </submittedName>
</protein>
<proteinExistence type="inferred from homology"/>
<feature type="transmembrane region" description="Helical" evidence="9">
    <location>
        <begin position="296"/>
        <end position="316"/>
    </location>
</feature>
<evidence type="ECO:0000256" key="1">
    <source>
        <dbReference type="ARBA" id="ARBA00004141"/>
    </source>
</evidence>
<evidence type="ECO:0000256" key="5">
    <source>
        <dbReference type="ARBA" id="ARBA00022692"/>
    </source>
</evidence>
<dbReference type="PANTHER" id="PTHR12982:SF0">
    <property type="entry name" value="PHOSPHATIDYLINOSITOL N-ACETYLGLUCOSAMINYLTRANSFERASE SUBUNIT C"/>
    <property type="match status" value="1"/>
</dbReference>
<comment type="similarity">
    <text evidence="3">Belongs to the PIGC family.</text>
</comment>
<evidence type="ECO:0000313" key="10">
    <source>
        <dbReference type="EMBL" id="GFH58368.1"/>
    </source>
</evidence>
<sequence length="363" mass="41385">MDSESFSKNARKSYPKLWQENDDIHTNRPSSKMPTHIQPESEESFQWARSVPNVDLPSSGLEFVQKTNHDPFLIRLQGILSRSLVVAHQFSLCTLFLTAHRCVVCRSDNDEYEEYCEECFDDDRILIAIHIFTFILVVISISTMMARRQTKELQTQRKRDRLHNRSVDAILIAGILRLLSSVLRTLTASYSSDTITALSVLGMIFSFVTADYTYLNGILVTDDNEKSHHHLSTIYTQKQRPTFLGGTISINSVVFSAALLSSRLSSETTAYIFFMWTVILFAYYPEARFLVNQTSFGTFVTFVSMLGTSISAMFILNKGFETNIFVVVQVCILVVAPIYKAILLKKKRKIFGPWDIAHIKVKQ</sequence>
<name>A0AAD3HCT2_9STRA</name>
<dbReference type="AlphaFoldDB" id="A0AAD3HCT2"/>
<feature type="region of interest" description="Disordered" evidence="8">
    <location>
        <begin position="1"/>
        <end position="39"/>
    </location>
</feature>
<accession>A0AAD3HCT2</accession>
<evidence type="ECO:0000256" key="8">
    <source>
        <dbReference type="SAM" id="MobiDB-lite"/>
    </source>
</evidence>
<feature type="transmembrane region" description="Helical" evidence="9">
    <location>
        <begin position="242"/>
        <end position="262"/>
    </location>
</feature>
<feature type="transmembrane region" description="Helical" evidence="9">
    <location>
        <begin position="198"/>
        <end position="221"/>
    </location>
</feature>
<comment type="pathway">
    <text evidence="2">Glycolipid biosynthesis; glycosylphosphatidylinositol-anchor biosynthesis.</text>
</comment>
<evidence type="ECO:0000256" key="6">
    <source>
        <dbReference type="ARBA" id="ARBA00022989"/>
    </source>
</evidence>
<comment type="subcellular location">
    <subcellularLocation>
        <location evidence="1">Membrane</location>
        <topology evidence="1">Multi-pass membrane protein</topology>
    </subcellularLocation>
</comment>
<feature type="transmembrane region" description="Helical" evidence="9">
    <location>
        <begin position="167"/>
        <end position="186"/>
    </location>
</feature>
<evidence type="ECO:0000256" key="7">
    <source>
        <dbReference type="ARBA" id="ARBA00023136"/>
    </source>
</evidence>
<keyword evidence="4" id="KW-0337">GPI-anchor biosynthesis</keyword>
<evidence type="ECO:0000256" key="3">
    <source>
        <dbReference type="ARBA" id="ARBA00008321"/>
    </source>
</evidence>
<dbReference type="PANTHER" id="PTHR12982">
    <property type="entry name" value="PHOSPHATIDYLINOSITOL GLYCAN, CLASS C"/>
    <property type="match status" value="1"/>
</dbReference>
<keyword evidence="11" id="KW-1185">Reference proteome</keyword>
<keyword evidence="5 9" id="KW-0812">Transmembrane</keyword>
<evidence type="ECO:0000313" key="11">
    <source>
        <dbReference type="Proteomes" id="UP001054902"/>
    </source>
</evidence>
<evidence type="ECO:0000256" key="9">
    <source>
        <dbReference type="SAM" id="Phobius"/>
    </source>
</evidence>
<reference evidence="10 11" key="1">
    <citation type="journal article" date="2021" name="Sci. Rep.">
        <title>The genome of the diatom Chaetoceros tenuissimus carries an ancient integrated fragment of an extant virus.</title>
        <authorList>
            <person name="Hongo Y."/>
            <person name="Kimura K."/>
            <person name="Takaki Y."/>
            <person name="Yoshida Y."/>
            <person name="Baba S."/>
            <person name="Kobayashi G."/>
            <person name="Nagasaki K."/>
            <person name="Hano T."/>
            <person name="Tomaru Y."/>
        </authorList>
    </citation>
    <scope>NUCLEOTIDE SEQUENCE [LARGE SCALE GENOMIC DNA]</scope>
    <source>
        <strain evidence="10 11">NIES-3715</strain>
    </source>
</reference>
<dbReference type="GO" id="GO:0006506">
    <property type="term" value="P:GPI anchor biosynthetic process"/>
    <property type="evidence" value="ECO:0007669"/>
    <property type="project" value="UniProtKB-KW"/>
</dbReference>
<evidence type="ECO:0000256" key="4">
    <source>
        <dbReference type="ARBA" id="ARBA00022502"/>
    </source>
</evidence>
<feature type="transmembrane region" description="Helical" evidence="9">
    <location>
        <begin position="125"/>
        <end position="146"/>
    </location>
</feature>
<dbReference type="InterPro" id="IPR009450">
    <property type="entry name" value="Plno_GlcNAc_GPI2"/>
</dbReference>
<dbReference type="EMBL" id="BLLK01000062">
    <property type="protein sequence ID" value="GFH58368.1"/>
    <property type="molecule type" value="Genomic_DNA"/>
</dbReference>
<gene>
    <name evidence="10" type="ORF">CTEN210_14844</name>
</gene>
<evidence type="ECO:0000256" key="2">
    <source>
        <dbReference type="ARBA" id="ARBA00004687"/>
    </source>
</evidence>
<dbReference type="Pfam" id="PF06432">
    <property type="entry name" value="GPI2"/>
    <property type="match status" value="1"/>
</dbReference>
<dbReference type="GO" id="GO:0000506">
    <property type="term" value="C:glycosylphosphatidylinositol-N-acetylglucosaminyltransferase (GPI-GnT) complex"/>
    <property type="evidence" value="ECO:0007669"/>
    <property type="project" value="TreeGrafter"/>
</dbReference>
<keyword evidence="6 9" id="KW-1133">Transmembrane helix</keyword>
<feature type="transmembrane region" description="Helical" evidence="9">
    <location>
        <begin position="322"/>
        <end position="342"/>
    </location>
</feature>
<organism evidence="10 11">
    <name type="scientific">Chaetoceros tenuissimus</name>
    <dbReference type="NCBI Taxonomy" id="426638"/>
    <lineage>
        <taxon>Eukaryota</taxon>
        <taxon>Sar</taxon>
        <taxon>Stramenopiles</taxon>
        <taxon>Ochrophyta</taxon>
        <taxon>Bacillariophyta</taxon>
        <taxon>Coscinodiscophyceae</taxon>
        <taxon>Chaetocerotophycidae</taxon>
        <taxon>Chaetocerotales</taxon>
        <taxon>Chaetocerotaceae</taxon>
        <taxon>Chaetoceros</taxon>
    </lineage>
</organism>
<keyword evidence="7 9" id="KW-0472">Membrane</keyword>
<comment type="caution">
    <text evidence="10">The sequence shown here is derived from an EMBL/GenBank/DDBJ whole genome shotgun (WGS) entry which is preliminary data.</text>
</comment>